<reference evidence="2 3" key="1">
    <citation type="journal article" date="2012" name="G3 (Bethesda)">
        <title>Pichia sorbitophila, an interspecies yeast hybrid reveals early steps of genome resolution following polyploidization.</title>
        <authorList>
            <person name="Leh Louis V."/>
            <person name="Despons L."/>
            <person name="Friedrich A."/>
            <person name="Martin T."/>
            <person name="Durrens P."/>
            <person name="Casaregola S."/>
            <person name="Neuveglise C."/>
            <person name="Fairhead C."/>
            <person name="Marck C."/>
            <person name="Cruz J.A."/>
            <person name="Straub M.L."/>
            <person name="Kugler V."/>
            <person name="Sacerdot C."/>
            <person name="Uzunov Z."/>
            <person name="Thierry A."/>
            <person name="Weiss S."/>
            <person name="Bleykasten C."/>
            <person name="De Montigny J."/>
            <person name="Jacques N."/>
            <person name="Jung P."/>
            <person name="Lemaire M."/>
            <person name="Mallet S."/>
            <person name="Morel G."/>
            <person name="Richard G.F."/>
            <person name="Sarkar A."/>
            <person name="Savel G."/>
            <person name="Schacherer J."/>
            <person name="Seret M.L."/>
            <person name="Talla E."/>
            <person name="Samson G."/>
            <person name="Jubin C."/>
            <person name="Poulain J."/>
            <person name="Vacherie B."/>
            <person name="Barbe V."/>
            <person name="Pelletier E."/>
            <person name="Sherman D.J."/>
            <person name="Westhof E."/>
            <person name="Weissenbach J."/>
            <person name="Baret P.V."/>
            <person name="Wincker P."/>
            <person name="Gaillardin C."/>
            <person name="Dujon B."/>
            <person name="Souciet J.L."/>
        </authorList>
    </citation>
    <scope>NUCLEOTIDE SEQUENCE [LARGE SCALE GENOMIC DNA]</scope>
    <source>
        <strain evidence="3">ATCC MYA-4447 / BCRC 22081 / CBS 7064 / NBRC 10061 / NRRL Y-12695</strain>
    </source>
</reference>
<feature type="compositionally biased region" description="Acidic residues" evidence="1">
    <location>
        <begin position="96"/>
        <end position="124"/>
    </location>
</feature>
<gene>
    <name evidence="2" type="primary">Piso0_002754</name>
    <name evidence="2" type="ORF">GNLVRS01_PISO0I17080g</name>
</gene>
<feature type="compositionally biased region" description="Low complexity" evidence="1">
    <location>
        <begin position="229"/>
        <end position="241"/>
    </location>
</feature>
<keyword evidence="3" id="KW-1185">Reference proteome</keyword>
<feature type="region of interest" description="Disordered" evidence="1">
    <location>
        <begin position="75"/>
        <end position="163"/>
    </location>
</feature>
<dbReference type="Proteomes" id="UP000005222">
    <property type="component" value="Chromosome I"/>
</dbReference>
<feature type="compositionally biased region" description="Polar residues" evidence="1">
    <location>
        <begin position="82"/>
        <end position="94"/>
    </location>
</feature>
<accession>G8YFW1</accession>
<evidence type="ECO:0000313" key="2">
    <source>
        <dbReference type="EMBL" id="CCE82060.1"/>
    </source>
</evidence>
<feature type="compositionally biased region" description="Basic and acidic residues" evidence="1">
    <location>
        <begin position="215"/>
        <end position="226"/>
    </location>
</feature>
<dbReference type="STRING" id="559304.G8YFW1"/>
<name>G8YFW1_PICSO</name>
<sequence length="297" mass="33120">MSTEQMTLGESYILASRVRSKLTKHASDSKVGLRVLVTQANMLDNIMDHIDAEHAKRRAAAQNAYKTSIRFEEPAIKKSRGRNTSNTRGKTSVTEYEVDSESDSDSYSDSDSDSDSDYEMETYQEESLAKVSDMQYIDNDDGETESESESDSYESDEEYDEQQAAEAIVRLAELGKVQSFKSLPYINLGINEEQDSVINEKEAGFSSDSEDSDDEIHKSAFLESRVDVSSSLPELSRCSSSSDEEDVDESHDHHASHNRPPVLIQTSETNDPHIDAKSALGVTHEEPPELNKSVFVH</sequence>
<protein>
    <submittedName>
        <fullName evidence="2">Piso0_002754 protein</fullName>
    </submittedName>
</protein>
<dbReference type="PANTHER" id="PTHR36826:SF1">
    <property type="entry name" value="PROTEIN ECM13"/>
    <property type="match status" value="1"/>
</dbReference>
<organism evidence="2 3">
    <name type="scientific">Pichia sorbitophila (strain ATCC MYA-4447 / BCRC 22081 / CBS 7064 / NBRC 10061 / NRRL Y-12695)</name>
    <name type="common">Hybrid yeast</name>
    <dbReference type="NCBI Taxonomy" id="559304"/>
    <lineage>
        <taxon>Eukaryota</taxon>
        <taxon>Fungi</taxon>
        <taxon>Dikarya</taxon>
        <taxon>Ascomycota</taxon>
        <taxon>Saccharomycotina</taxon>
        <taxon>Pichiomycetes</taxon>
        <taxon>Debaryomycetaceae</taxon>
        <taxon>Millerozyma</taxon>
    </lineage>
</organism>
<feature type="compositionally biased region" description="Acidic residues" evidence="1">
    <location>
        <begin position="138"/>
        <end position="163"/>
    </location>
</feature>
<proteinExistence type="predicted"/>
<dbReference type="HOGENOM" id="CLU_089734_0_0_1"/>
<feature type="region of interest" description="Disordered" evidence="1">
    <location>
        <begin position="190"/>
        <end position="297"/>
    </location>
</feature>
<dbReference type="OrthoDB" id="5431245at2759"/>
<dbReference type="InterPro" id="IPR037738">
    <property type="entry name" value="Ecm13-like"/>
</dbReference>
<dbReference type="EMBL" id="FO082051">
    <property type="protein sequence ID" value="CCE82060.1"/>
    <property type="molecule type" value="Genomic_DNA"/>
</dbReference>
<dbReference type="eggNOG" id="ENOG502SDCM">
    <property type="taxonomic scope" value="Eukaryota"/>
</dbReference>
<evidence type="ECO:0000313" key="3">
    <source>
        <dbReference type="Proteomes" id="UP000005222"/>
    </source>
</evidence>
<dbReference type="InParanoid" id="G8YFW1"/>
<dbReference type="PANTHER" id="PTHR36826">
    <property type="entry name" value="PROTEIN ECM13"/>
    <property type="match status" value="1"/>
</dbReference>
<evidence type="ECO:0000256" key="1">
    <source>
        <dbReference type="SAM" id="MobiDB-lite"/>
    </source>
</evidence>
<dbReference type="AlphaFoldDB" id="G8YFW1"/>